<name>A0ABS8WN47_DATST</name>
<evidence type="ECO:0000256" key="1">
    <source>
        <dbReference type="SAM" id="MobiDB-lite"/>
    </source>
</evidence>
<evidence type="ECO:0000313" key="3">
    <source>
        <dbReference type="Proteomes" id="UP000823775"/>
    </source>
</evidence>
<dbReference type="Proteomes" id="UP000823775">
    <property type="component" value="Unassembled WGS sequence"/>
</dbReference>
<protein>
    <submittedName>
        <fullName evidence="2">Uncharacterized protein</fullName>
    </submittedName>
</protein>
<feature type="region of interest" description="Disordered" evidence="1">
    <location>
        <begin position="1"/>
        <end position="24"/>
    </location>
</feature>
<proteinExistence type="predicted"/>
<feature type="compositionally biased region" description="Basic residues" evidence="1">
    <location>
        <begin position="12"/>
        <end position="22"/>
    </location>
</feature>
<organism evidence="2 3">
    <name type="scientific">Datura stramonium</name>
    <name type="common">Jimsonweed</name>
    <name type="synonym">Common thornapple</name>
    <dbReference type="NCBI Taxonomy" id="4076"/>
    <lineage>
        <taxon>Eukaryota</taxon>
        <taxon>Viridiplantae</taxon>
        <taxon>Streptophyta</taxon>
        <taxon>Embryophyta</taxon>
        <taxon>Tracheophyta</taxon>
        <taxon>Spermatophyta</taxon>
        <taxon>Magnoliopsida</taxon>
        <taxon>eudicotyledons</taxon>
        <taxon>Gunneridae</taxon>
        <taxon>Pentapetalae</taxon>
        <taxon>asterids</taxon>
        <taxon>lamiids</taxon>
        <taxon>Solanales</taxon>
        <taxon>Solanaceae</taxon>
        <taxon>Solanoideae</taxon>
        <taxon>Datureae</taxon>
        <taxon>Datura</taxon>
    </lineage>
</organism>
<reference evidence="2 3" key="1">
    <citation type="journal article" date="2021" name="BMC Genomics">
        <title>Datura genome reveals duplications of psychoactive alkaloid biosynthetic genes and high mutation rate following tissue culture.</title>
        <authorList>
            <person name="Rajewski A."/>
            <person name="Carter-House D."/>
            <person name="Stajich J."/>
            <person name="Litt A."/>
        </authorList>
    </citation>
    <scope>NUCLEOTIDE SEQUENCE [LARGE SCALE GENOMIC DNA]</scope>
    <source>
        <strain evidence="2">AR-01</strain>
    </source>
</reference>
<sequence>MIDNDVPERMVKPSKSKPRKVKERSITEGPVLQGRVFDLEVRNLHGMTNLVELVIYQEWNDLFSPPIPELHEKEVRKFYDELVFIERGLELVSIVNGLEFTFDEKLLGEP</sequence>
<dbReference type="EMBL" id="JACEIK010008007">
    <property type="protein sequence ID" value="MCE3050915.1"/>
    <property type="molecule type" value="Genomic_DNA"/>
</dbReference>
<feature type="compositionally biased region" description="Basic and acidic residues" evidence="1">
    <location>
        <begin position="1"/>
        <end position="11"/>
    </location>
</feature>
<evidence type="ECO:0000313" key="2">
    <source>
        <dbReference type="EMBL" id="MCE3050915.1"/>
    </source>
</evidence>
<gene>
    <name evidence="2" type="ORF">HAX54_048509</name>
</gene>
<accession>A0ABS8WN47</accession>
<comment type="caution">
    <text evidence="2">The sequence shown here is derived from an EMBL/GenBank/DDBJ whole genome shotgun (WGS) entry which is preliminary data.</text>
</comment>
<keyword evidence="3" id="KW-1185">Reference proteome</keyword>